<feature type="compositionally biased region" description="Basic residues" evidence="1">
    <location>
        <begin position="82"/>
        <end position="91"/>
    </location>
</feature>
<evidence type="ECO:0000256" key="1">
    <source>
        <dbReference type="SAM" id="MobiDB-lite"/>
    </source>
</evidence>
<dbReference type="Proteomes" id="UP000299102">
    <property type="component" value="Unassembled WGS sequence"/>
</dbReference>
<feature type="region of interest" description="Disordered" evidence="1">
    <location>
        <begin position="62"/>
        <end position="91"/>
    </location>
</feature>
<name>A0A4C1ZVJ6_EUMVA</name>
<gene>
    <name evidence="2" type="ORF">EVAR_61845_1</name>
</gene>
<dbReference type="AlphaFoldDB" id="A0A4C1ZVJ6"/>
<organism evidence="2 3">
    <name type="scientific">Eumeta variegata</name>
    <name type="common">Bagworm moth</name>
    <name type="synonym">Eumeta japonica</name>
    <dbReference type="NCBI Taxonomy" id="151549"/>
    <lineage>
        <taxon>Eukaryota</taxon>
        <taxon>Metazoa</taxon>
        <taxon>Ecdysozoa</taxon>
        <taxon>Arthropoda</taxon>
        <taxon>Hexapoda</taxon>
        <taxon>Insecta</taxon>
        <taxon>Pterygota</taxon>
        <taxon>Neoptera</taxon>
        <taxon>Endopterygota</taxon>
        <taxon>Lepidoptera</taxon>
        <taxon>Glossata</taxon>
        <taxon>Ditrysia</taxon>
        <taxon>Tineoidea</taxon>
        <taxon>Psychidae</taxon>
        <taxon>Oiketicinae</taxon>
        <taxon>Eumeta</taxon>
    </lineage>
</organism>
<dbReference type="EMBL" id="BGZK01002281">
    <property type="protein sequence ID" value="GBP92526.1"/>
    <property type="molecule type" value="Genomic_DNA"/>
</dbReference>
<evidence type="ECO:0000313" key="2">
    <source>
        <dbReference type="EMBL" id="GBP92526.1"/>
    </source>
</evidence>
<proteinExistence type="predicted"/>
<feature type="compositionally biased region" description="Basic and acidic residues" evidence="1">
    <location>
        <begin position="1"/>
        <end position="16"/>
    </location>
</feature>
<comment type="caution">
    <text evidence="2">The sequence shown here is derived from an EMBL/GenBank/DDBJ whole genome shotgun (WGS) entry which is preliminary data.</text>
</comment>
<protein>
    <submittedName>
        <fullName evidence="2">Uncharacterized protein</fullName>
    </submittedName>
</protein>
<reference evidence="2 3" key="1">
    <citation type="journal article" date="2019" name="Commun. Biol.">
        <title>The bagworm genome reveals a unique fibroin gene that provides high tensile strength.</title>
        <authorList>
            <person name="Kono N."/>
            <person name="Nakamura H."/>
            <person name="Ohtoshi R."/>
            <person name="Tomita M."/>
            <person name="Numata K."/>
            <person name="Arakawa K."/>
        </authorList>
    </citation>
    <scope>NUCLEOTIDE SEQUENCE [LARGE SCALE GENOMIC DNA]</scope>
</reference>
<accession>A0A4C1ZVJ6</accession>
<sequence>MPEKEIHSGKVKKESSGIDDADDEPTSGGRFSQQIIWQEINFRNRISESDFYTRWVLSQRSATKGGKRGERYRRGGGAEGRRTRRFTRRLP</sequence>
<feature type="region of interest" description="Disordered" evidence="1">
    <location>
        <begin position="1"/>
        <end position="32"/>
    </location>
</feature>
<evidence type="ECO:0000313" key="3">
    <source>
        <dbReference type="Proteomes" id="UP000299102"/>
    </source>
</evidence>
<keyword evidence="3" id="KW-1185">Reference proteome</keyword>